<accession>A0A8I2YGR5</accession>
<proteinExistence type="predicted"/>
<protein>
    <recommendedName>
        <fullName evidence="4">HNH nuclease domain-containing protein</fullName>
    </recommendedName>
</protein>
<reference evidence="2" key="1">
    <citation type="submission" date="2021-03" db="EMBL/GenBank/DDBJ databases">
        <title>Evolutionary innovations through gain and loss of genes in the ectomycorrhizal Boletales.</title>
        <authorList>
            <person name="Wu G."/>
            <person name="Miyauchi S."/>
            <person name="Morin E."/>
            <person name="Yang Z.-L."/>
            <person name="Xu J."/>
            <person name="Martin F.M."/>
        </authorList>
    </citation>
    <scope>NUCLEOTIDE SEQUENCE</scope>
    <source>
        <strain evidence="2">BR01</strain>
    </source>
</reference>
<sequence length="156" mass="18128">MAPKRRSQGTHTHPALYNSPSVSENTEEDQSIESYISSQLRDLACTADPNGGRCLITRRGTPIDASHLVAQVTEDDILAKLEYVWMVGYEQLNEDIRYNILFLRVDWHQLFDHKQWMLVPQIHILRELKRIYLVEGHKSFNLEEVMIQGILFAHII</sequence>
<evidence type="ECO:0008006" key="4">
    <source>
        <dbReference type="Google" id="ProtNLM"/>
    </source>
</evidence>
<gene>
    <name evidence="2" type="ORF">JVT61DRAFT_9400</name>
</gene>
<feature type="region of interest" description="Disordered" evidence="1">
    <location>
        <begin position="1"/>
        <end position="30"/>
    </location>
</feature>
<dbReference type="AlphaFoldDB" id="A0A8I2YGR5"/>
<dbReference type="Proteomes" id="UP000683000">
    <property type="component" value="Unassembled WGS sequence"/>
</dbReference>
<dbReference type="EMBL" id="JAGFBS010000033">
    <property type="protein sequence ID" value="KAG6371684.1"/>
    <property type="molecule type" value="Genomic_DNA"/>
</dbReference>
<dbReference type="OrthoDB" id="2632038at2759"/>
<organism evidence="2 3">
    <name type="scientific">Boletus reticuloceps</name>
    <dbReference type="NCBI Taxonomy" id="495285"/>
    <lineage>
        <taxon>Eukaryota</taxon>
        <taxon>Fungi</taxon>
        <taxon>Dikarya</taxon>
        <taxon>Basidiomycota</taxon>
        <taxon>Agaricomycotina</taxon>
        <taxon>Agaricomycetes</taxon>
        <taxon>Agaricomycetidae</taxon>
        <taxon>Boletales</taxon>
        <taxon>Boletineae</taxon>
        <taxon>Boletaceae</taxon>
        <taxon>Boletoideae</taxon>
        <taxon>Boletus</taxon>
    </lineage>
</organism>
<evidence type="ECO:0000313" key="3">
    <source>
        <dbReference type="Proteomes" id="UP000683000"/>
    </source>
</evidence>
<comment type="caution">
    <text evidence="2">The sequence shown here is derived from an EMBL/GenBank/DDBJ whole genome shotgun (WGS) entry which is preliminary data.</text>
</comment>
<name>A0A8I2YGR5_9AGAM</name>
<keyword evidence="3" id="KW-1185">Reference proteome</keyword>
<evidence type="ECO:0000256" key="1">
    <source>
        <dbReference type="SAM" id="MobiDB-lite"/>
    </source>
</evidence>
<evidence type="ECO:0000313" key="2">
    <source>
        <dbReference type="EMBL" id="KAG6371684.1"/>
    </source>
</evidence>